<dbReference type="EMBL" id="QEAS01000021">
    <property type="protein sequence ID" value="PWG78698.1"/>
    <property type="molecule type" value="Genomic_DNA"/>
</dbReference>
<feature type="transmembrane region" description="Helical" evidence="4">
    <location>
        <begin position="6"/>
        <end position="22"/>
    </location>
</feature>
<comment type="caution">
    <text evidence="6">The sequence shown here is derived from an EMBL/GenBank/DDBJ whole genome shotgun (WGS) entry which is preliminary data.</text>
</comment>
<keyword evidence="7" id="KW-1185">Reference proteome</keyword>
<keyword evidence="4" id="KW-0472">Membrane</keyword>
<evidence type="ECO:0000256" key="3">
    <source>
        <dbReference type="ARBA" id="ARBA00023163"/>
    </source>
</evidence>
<dbReference type="SUPFAM" id="SSF46689">
    <property type="entry name" value="Homeodomain-like"/>
    <property type="match status" value="1"/>
</dbReference>
<evidence type="ECO:0000313" key="7">
    <source>
        <dbReference type="Proteomes" id="UP000245647"/>
    </source>
</evidence>
<keyword evidence="1" id="KW-0805">Transcription regulation</keyword>
<accession>A0A2U2PBC1</accession>
<dbReference type="PANTHER" id="PTHR43280:SF29">
    <property type="entry name" value="ARAC-FAMILY TRANSCRIPTIONAL REGULATOR"/>
    <property type="match status" value="1"/>
</dbReference>
<name>A0A2U2PBC1_9SPHI</name>
<dbReference type="InterPro" id="IPR009057">
    <property type="entry name" value="Homeodomain-like_sf"/>
</dbReference>
<organism evidence="6 7">
    <name type="scientific">Pararcticibacter amylolyticus</name>
    <dbReference type="NCBI Taxonomy" id="2173175"/>
    <lineage>
        <taxon>Bacteria</taxon>
        <taxon>Pseudomonadati</taxon>
        <taxon>Bacteroidota</taxon>
        <taxon>Sphingobacteriia</taxon>
        <taxon>Sphingobacteriales</taxon>
        <taxon>Sphingobacteriaceae</taxon>
        <taxon>Pararcticibacter</taxon>
    </lineage>
</organism>
<feature type="transmembrane region" description="Helical" evidence="4">
    <location>
        <begin position="91"/>
        <end position="112"/>
    </location>
</feature>
<dbReference type="InterPro" id="IPR018062">
    <property type="entry name" value="HTH_AraC-typ_CS"/>
</dbReference>
<dbReference type="GO" id="GO:0003700">
    <property type="term" value="F:DNA-binding transcription factor activity"/>
    <property type="evidence" value="ECO:0007669"/>
    <property type="project" value="InterPro"/>
</dbReference>
<dbReference type="PROSITE" id="PS01124">
    <property type="entry name" value="HTH_ARAC_FAMILY_2"/>
    <property type="match status" value="1"/>
</dbReference>
<dbReference type="GO" id="GO:0043565">
    <property type="term" value="F:sequence-specific DNA binding"/>
    <property type="evidence" value="ECO:0007669"/>
    <property type="project" value="InterPro"/>
</dbReference>
<keyword evidence="4" id="KW-1133">Transmembrane helix</keyword>
<feature type="transmembrane region" description="Helical" evidence="4">
    <location>
        <begin position="187"/>
        <end position="207"/>
    </location>
</feature>
<dbReference type="PANTHER" id="PTHR43280">
    <property type="entry name" value="ARAC-FAMILY TRANSCRIPTIONAL REGULATOR"/>
    <property type="match status" value="1"/>
</dbReference>
<feature type="domain" description="HTH araC/xylS-type" evidence="5">
    <location>
        <begin position="242"/>
        <end position="349"/>
    </location>
</feature>
<reference evidence="6 7" key="1">
    <citation type="submission" date="2018-04" db="EMBL/GenBank/DDBJ databases">
        <title>Pedobacter chongqingensis sp. nov., isolated from a rottenly hemp rope.</title>
        <authorList>
            <person name="Cai Y."/>
        </authorList>
    </citation>
    <scope>NUCLEOTIDE SEQUENCE [LARGE SCALE GENOMIC DNA]</scope>
    <source>
        <strain evidence="6 7">FJ4-8</strain>
    </source>
</reference>
<dbReference type="PROSITE" id="PS00041">
    <property type="entry name" value="HTH_ARAC_FAMILY_1"/>
    <property type="match status" value="1"/>
</dbReference>
<evidence type="ECO:0000259" key="5">
    <source>
        <dbReference type="PROSITE" id="PS01124"/>
    </source>
</evidence>
<evidence type="ECO:0000256" key="2">
    <source>
        <dbReference type="ARBA" id="ARBA00023125"/>
    </source>
</evidence>
<feature type="transmembrane region" description="Helical" evidence="4">
    <location>
        <begin position="60"/>
        <end position="79"/>
    </location>
</feature>
<dbReference type="AlphaFoldDB" id="A0A2U2PBC1"/>
<feature type="transmembrane region" description="Helical" evidence="4">
    <location>
        <begin position="150"/>
        <end position="167"/>
    </location>
</feature>
<protein>
    <recommendedName>
        <fullName evidence="5">HTH araC/xylS-type domain-containing protein</fullName>
    </recommendedName>
</protein>
<dbReference type="OrthoDB" id="5492415at2"/>
<evidence type="ECO:0000256" key="4">
    <source>
        <dbReference type="SAM" id="Phobius"/>
    </source>
</evidence>
<dbReference type="RefSeq" id="WP_109417760.1">
    <property type="nucleotide sequence ID" value="NZ_QEAS01000021.1"/>
</dbReference>
<sequence length="353" mass="41113">MVSILLIGTTLTICTLCVFLLLSARSDFYLVCRIFLVFILIHFVHVLICEVFFGAPEDRFLDWAAPYGLLYGPFLVAAQRASIGKLNKRKILLHALPFGVLLVSYLLILFFEGYREGWLQMHRIVLYRGLNVSFLVYALLVIFQRTKVKRLLSLFAIILCTTSLLFISVRLSMPESSFNRFQWPRSVAYFMMTGVVAVLFRYALVLLAERMGMKKRRVARLQVAETVEVSYQKSVLPADVMEKYYERLKNTMLEEKVFLDQDLSLERLASKLKMPRHHLTQLLSVHLNSNFYQYVNAYRVDYACELIKKDNAGTPLEEIGLMSGFNSKTSFNRYFRNQTNLTPSEYRKKYREE</sequence>
<dbReference type="Gene3D" id="1.10.10.60">
    <property type="entry name" value="Homeodomain-like"/>
    <property type="match status" value="2"/>
</dbReference>
<dbReference type="SMART" id="SM00342">
    <property type="entry name" value="HTH_ARAC"/>
    <property type="match status" value="1"/>
</dbReference>
<keyword evidence="2" id="KW-0238">DNA-binding</keyword>
<proteinExistence type="predicted"/>
<evidence type="ECO:0000313" key="6">
    <source>
        <dbReference type="EMBL" id="PWG78698.1"/>
    </source>
</evidence>
<evidence type="ECO:0000256" key="1">
    <source>
        <dbReference type="ARBA" id="ARBA00023015"/>
    </source>
</evidence>
<dbReference type="Pfam" id="PF12833">
    <property type="entry name" value="HTH_18"/>
    <property type="match status" value="1"/>
</dbReference>
<keyword evidence="3" id="KW-0804">Transcription</keyword>
<feature type="transmembrane region" description="Helical" evidence="4">
    <location>
        <begin position="34"/>
        <end position="54"/>
    </location>
</feature>
<dbReference type="Proteomes" id="UP000245647">
    <property type="component" value="Unassembled WGS sequence"/>
</dbReference>
<dbReference type="InterPro" id="IPR018060">
    <property type="entry name" value="HTH_AraC"/>
</dbReference>
<gene>
    <name evidence="6" type="ORF">DDR33_20985</name>
</gene>
<feature type="transmembrane region" description="Helical" evidence="4">
    <location>
        <begin position="124"/>
        <end position="143"/>
    </location>
</feature>
<keyword evidence="4" id="KW-0812">Transmembrane</keyword>